<keyword evidence="1" id="KW-0472">Membrane</keyword>
<dbReference type="EMBL" id="AMSQ01000004">
    <property type="protein sequence ID" value="EKU49841.1"/>
    <property type="molecule type" value="Genomic_DNA"/>
</dbReference>
<dbReference type="AlphaFoldDB" id="K9AUV7"/>
<proteinExistence type="predicted"/>
<feature type="transmembrane region" description="Helical" evidence="1">
    <location>
        <begin position="63"/>
        <end position="81"/>
    </location>
</feature>
<keyword evidence="1" id="KW-1133">Transmembrane helix</keyword>
<accession>K9AUV7</accession>
<reference evidence="2 3" key="1">
    <citation type="journal article" date="2013" name="Genome Announc.">
        <title>Genome Sequence of Staphylococcus massiliensis Strain S46, Isolated from the Surface of Healthy Human Skin.</title>
        <authorList>
            <person name="Srivastav R."/>
            <person name="Singh A."/>
            <person name="Jangir P.K."/>
            <person name="Kumari C."/>
            <person name="Muduli S."/>
            <person name="Sharma R."/>
        </authorList>
    </citation>
    <scope>NUCLEOTIDE SEQUENCE [LARGE SCALE GENOMIC DNA]</scope>
    <source>
        <strain evidence="2 3">S46</strain>
    </source>
</reference>
<sequence length="82" mass="9184">MYFPKFNKIQWVGLVLLIIALIILIIQNVMFLTGATNDSSFLFTIGLILGGLPLFIKSDKISIVLNLLACIFMVAHIILLFM</sequence>
<gene>
    <name evidence="2" type="ORF">C273_03065</name>
</gene>
<evidence type="ECO:0000256" key="1">
    <source>
        <dbReference type="SAM" id="Phobius"/>
    </source>
</evidence>
<dbReference type="STRING" id="1229783.C273_03065"/>
<organism evidence="2 3">
    <name type="scientific">Staphylococcus massiliensis S46</name>
    <dbReference type="NCBI Taxonomy" id="1229783"/>
    <lineage>
        <taxon>Bacteria</taxon>
        <taxon>Bacillati</taxon>
        <taxon>Bacillota</taxon>
        <taxon>Bacilli</taxon>
        <taxon>Bacillales</taxon>
        <taxon>Staphylococcaceae</taxon>
        <taxon>Staphylococcus</taxon>
    </lineage>
</organism>
<keyword evidence="3" id="KW-1185">Reference proteome</keyword>
<name>K9AUV7_9STAP</name>
<evidence type="ECO:0000313" key="3">
    <source>
        <dbReference type="Proteomes" id="UP000009885"/>
    </source>
</evidence>
<evidence type="ECO:0000313" key="2">
    <source>
        <dbReference type="EMBL" id="EKU49841.1"/>
    </source>
</evidence>
<dbReference type="RefSeq" id="WP_009382494.1">
    <property type="nucleotide sequence ID" value="NZ_AMSQ01000004.1"/>
</dbReference>
<feature type="transmembrane region" description="Helical" evidence="1">
    <location>
        <begin position="39"/>
        <end position="56"/>
    </location>
</feature>
<keyword evidence="1" id="KW-0812">Transmembrane</keyword>
<protein>
    <submittedName>
        <fullName evidence="2">Uncharacterized protein</fullName>
    </submittedName>
</protein>
<feature type="transmembrane region" description="Helical" evidence="1">
    <location>
        <begin position="12"/>
        <end position="33"/>
    </location>
</feature>
<dbReference type="Proteomes" id="UP000009885">
    <property type="component" value="Unassembled WGS sequence"/>
</dbReference>
<comment type="caution">
    <text evidence="2">The sequence shown here is derived from an EMBL/GenBank/DDBJ whole genome shotgun (WGS) entry which is preliminary data.</text>
</comment>